<evidence type="ECO:0000256" key="3">
    <source>
        <dbReference type="RuleBase" id="RU000408"/>
    </source>
</evidence>
<dbReference type="InterPro" id="IPR012156">
    <property type="entry name" value="Cold_shock_CspA"/>
</dbReference>
<organism evidence="5 6">
    <name type="scientific">Cohnella terricola</name>
    <dbReference type="NCBI Taxonomy" id="1289167"/>
    <lineage>
        <taxon>Bacteria</taxon>
        <taxon>Bacillati</taxon>
        <taxon>Bacillota</taxon>
        <taxon>Bacilli</taxon>
        <taxon>Bacillales</taxon>
        <taxon>Paenibacillaceae</taxon>
        <taxon>Cohnella</taxon>
    </lineage>
</organism>
<evidence type="ECO:0000259" key="4">
    <source>
        <dbReference type="PROSITE" id="PS51857"/>
    </source>
</evidence>
<dbReference type="CDD" id="cd04458">
    <property type="entry name" value="CSP_CDS"/>
    <property type="match status" value="1"/>
</dbReference>
<dbReference type="GO" id="GO:0005737">
    <property type="term" value="C:cytoplasm"/>
    <property type="evidence" value="ECO:0007669"/>
    <property type="project" value="UniProtKB-SubCell"/>
</dbReference>
<dbReference type="InterPro" id="IPR050181">
    <property type="entry name" value="Cold_shock_domain"/>
</dbReference>
<feature type="domain" description="CSD" evidence="4">
    <location>
        <begin position="1"/>
        <end position="64"/>
    </location>
</feature>
<accession>A0A559J886</accession>
<dbReference type="InterPro" id="IPR019844">
    <property type="entry name" value="CSD_CS"/>
</dbReference>
<dbReference type="AlphaFoldDB" id="A0A559J886"/>
<comment type="caution">
    <text evidence="5">The sequence shown here is derived from an EMBL/GenBank/DDBJ whole genome shotgun (WGS) entry which is preliminary data.</text>
</comment>
<dbReference type="GO" id="GO:0003676">
    <property type="term" value="F:nucleic acid binding"/>
    <property type="evidence" value="ECO:0007669"/>
    <property type="project" value="InterPro"/>
</dbReference>
<name>A0A559J886_9BACL</name>
<dbReference type="OrthoDB" id="9805039at2"/>
<sequence length="65" mass="7154">MQGKVKWFNAEKGYGFIETEQGGDVFVHFSAIQMDGYKALEEGQSVEFDIVQGARGPQAANVTKL</sequence>
<dbReference type="GO" id="GO:0051252">
    <property type="term" value="P:regulation of RNA metabolic process"/>
    <property type="evidence" value="ECO:0007669"/>
    <property type="project" value="UniProtKB-ARBA"/>
</dbReference>
<keyword evidence="6" id="KW-1185">Reference proteome</keyword>
<dbReference type="SUPFAM" id="SSF50249">
    <property type="entry name" value="Nucleic acid-binding proteins"/>
    <property type="match status" value="1"/>
</dbReference>
<dbReference type="PROSITE" id="PS51857">
    <property type="entry name" value="CSD_2"/>
    <property type="match status" value="1"/>
</dbReference>
<reference evidence="5 6" key="1">
    <citation type="submission" date="2019-07" db="EMBL/GenBank/DDBJ databases">
        <authorList>
            <person name="Kim J."/>
        </authorList>
    </citation>
    <scope>NUCLEOTIDE SEQUENCE [LARGE SCALE GENOMIC DNA]</scope>
    <source>
        <strain evidence="5 6">G13</strain>
    </source>
</reference>
<evidence type="ECO:0000256" key="2">
    <source>
        <dbReference type="ARBA" id="ARBA00022490"/>
    </source>
</evidence>
<evidence type="ECO:0000256" key="1">
    <source>
        <dbReference type="ARBA" id="ARBA00004496"/>
    </source>
</evidence>
<comment type="subcellular location">
    <subcellularLocation>
        <location evidence="1 3">Cytoplasm</location>
    </subcellularLocation>
</comment>
<dbReference type="PIRSF" id="PIRSF002599">
    <property type="entry name" value="Cold_shock_A"/>
    <property type="match status" value="1"/>
</dbReference>
<proteinExistence type="predicted"/>
<dbReference type="GO" id="GO:0010468">
    <property type="term" value="P:regulation of gene expression"/>
    <property type="evidence" value="ECO:0007669"/>
    <property type="project" value="UniProtKB-ARBA"/>
</dbReference>
<evidence type="ECO:0000313" key="5">
    <source>
        <dbReference type="EMBL" id="TVX96098.1"/>
    </source>
</evidence>
<gene>
    <name evidence="5" type="ORF">FPZ45_21985</name>
</gene>
<dbReference type="InterPro" id="IPR011129">
    <property type="entry name" value="CSD"/>
</dbReference>
<dbReference type="Pfam" id="PF00313">
    <property type="entry name" value="CSD"/>
    <property type="match status" value="1"/>
</dbReference>
<dbReference type="PROSITE" id="PS00352">
    <property type="entry name" value="CSD_1"/>
    <property type="match status" value="1"/>
</dbReference>
<protein>
    <submittedName>
        <fullName evidence="5">Cold shock domain-containing protein</fullName>
    </submittedName>
</protein>
<dbReference type="FunFam" id="2.40.50.140:FF:000006">
    <property type="entry name" value="Cold shock protein CspC"/>
    <property type="match status" value="1"/>
</dbReference>
<dbReference type="Proteomes" id="UP000316330">
    <property type="component" value="Unassembled WGS sequence"/>
</dbReference>
<dbReference type="InterPro" id="IPR012340">
    <property type="entry name" value="NA-bd_OB-fold"/>
</dbReference>
<dbReference type="Gene3D" id="6.20.370.130">
    <property type="match status" value="1"/>
</dbReference>
<dbReference type="PRINTS" id="PR00050">
    <property type="entry name" value="COLDSHOCK"/>
</dbReference>
<dbReference type="Gene3D" id="2.40.50.140">
    <property type="entry name" value="Nucleic acid-binding proteins"/>
    <property type="match status" value="1"/>
</dbReference>
<dbReference type="EMBL" id="VNJJ01000018">
    <property type="protein sequence ID" value="TVX96098.1"/>
    <property type="molecule type" value="Genomic_DNA"/>
</dbReference>
<evidence type="ECO:0000313" key="6">
    <source>
        <dbReference type="Proteomes" id="UP000316330"/>
    </source>
</evidence>
<dbReference type="SMART" id="SM00357">
    <property type="entry name" value="CSP"/>
    <property type="match status" value="1"/>
</dbReference>
<dbReference type="InterPro" id="IPR002059">
    <property type="entry name" value="CSP_DNA-bd"/>
</dbReference>
<dbReference type="RefSeq" id="WP_094047522.1">
    <property type="nucleotide sequence ID" value="NZ_VNJJ01000018.1"/>
</dbReference>
<keyword evidence="2" id="KW-0963">Cytoplasm</keyword>
<dbReference type="PANTHER" id="PTHR11544">
    <property type="entry name" value="COLD SHOCK DOMAIN CONTAINING PROTEINS"/>
    <property type="match status" value="1"/>
</dbReference>